<evidence type="ECO:0000313" key="2">
    <source>
        <dbReference type="Proteomes" id="UP000277204"/>
    </source>
</evidence>
<organism evidence="1 2">
    <name type="scientific">Schistosoma margrebowiei</name>
    <dbReference type="NCBI Taxonomy" id="48269"/>
    <lineage>
        <taxon>Eukaryota</taxon>
        <taxon>Metazoa</taxon>
        <taxon>Spiralia</taxon>
        <taxon>Lophotrochozoa</taxon>
        <taxon>Platyhelminthes</taxon>
        <taxon>Trematoda</taxon>
        <taxon>Digenea</taxon>
        <taxon>Strigeidida</taxon>
        <taxon>Schistosomatoidea</taxon>
        <taxon>Schistosomatidae</taxon>
        <taxon>Schistosoma</taxon>
    </lineage>
</organism>
<dbReference type="AlphaFoldDB" id="A0A3P7W915"/>
<keyword evidence="2" id="KW-1185">Reference proteome</keyword>
<name>A0A3P7W915_9TREM</name>
<dbReference type="PANTHER" id="PTHR47027:SF25">
    <property type="entry name" value="REVERSE TRANSCRIPTASE DOMAIN-CONTAINING PROTEIN"/>
    <property type="match status" value="1"/>
</dbReference>
<sequence>MLNTIKNSVDAQLRDQQAGFHKDRSCTDQVTTLRIIVEQSIQWNSSLYINFIDYEKAFDGVDRTEL</sequence>
<evidence type="ECO:0008006" key="3">
    <source>
        <dbReference type="Google" id="ProtNLM"/>
    </source>
</evidence>
<protein>
    <recommendedName>
        <fullName evidence="3">Reverse transcriptase domain-containing protein</fullName>
    </recommendedName>
</protein>
<evidence type="ECO:0000313" key="1">
    <source>
        <dbReference type="EMBL" id="VDO57471.1"/>
    </source>
</evidence>
<accession>A0A3P7W915</accession>
<reference evidence="1 2" key="1">
    <citation type="submission" date="2018-11" db="EMBL/GenBank/DDBJ databases">
        <authorList>
            <consortium name="Pathogen Informatics"/>
        </authorList>
    </citation>
    <scope>NUCLEOTIDE SEQUENCE [LARGE SCALE GENOMIC DNA]</scope>
    <source>
        <strain evidence="1 2">Zambia</strain>
    </source>
</reference>
<dbReference type="EMBL" id="UZAI01000908">
    <property type="protein sequence ID" value="VDO57471.1"/>
    <property type="molecule type" value="Genomic_DNA"/>
</dbReference>
<gene>
    <name evidence="1" type="ORF">SMRZ_LOCUS3234</name>
</gene>
<proteinExistence type="predicted"/>
<dbReference type="Proteomes" id="UP000277204">
    <property type="component" value="Unassembled WGS sequence"/>
</dbReference>
<dbReference type="PANTHER" id="PTHR47027">
    <property type="entry name" value="REVERSE TRANSCRIPTASE DOMAIN-CONTAINING PROTEIN"/>
    <property type="match status" value="1"/>
</dbReference>